<feature type="transmembrane region" description="Helical" evidence="17">
    <location>
        <begin position="200"/>
        <end position="218"/>
    </location>
</feature>
<feature type="transmembrane region" description="Helical" evidence="17">
    <location>
        <begin position="171"/>
        <end position="193"/>
    </location>
</feature>
<dbReference type="GO" id="GO:0005886">
    <property type="term" value="C:plasma membrane"/>
    <property type="evidence" value="ECO:0007669"/>
    <property type="project" value="TreeGrafter"/>
</dbReference>
<feature type="transmembrane region" description="Helical" evidence="17">
    <location>
        <begin position="251"/>
        <end position="271"/>
    </location>
</feature>
<evidence type="ECO:0000256" key="12">
    <source>
        <dbReference type="ARBA" id="ARBA00041185"/>
    </source>
</evidence>
<dbReference type="PANTHER" id="PTHR30474:SF2">
    <property type="entry name" value="PEPTIDOGLYCAN GLYCOSYLTRANSFERASE FTSW-RELATED"/>
    <property type="match status" value="1"/>
</dbReference>
<dbReference type="InterPro" id="IPR001182">
    <property type="entry name" value="FtsW/RodA"/>
</dbReference>
<evidence type="ECO:0000256" key="15">
    <source>
        <dbReference type="ARBA" id="ARBA00049902"/>
    </source>
</evidence>
<keyword evidence="5" id="KW-0133">Cell shape</keyword>
<dbReference type="OrthoDB" id="9802195at2"/>
<keyword evidence="18" id="KW-0132">Cell division</keyword>
<evidence type="ECO:0000256" key="11">
    <source>
        <dbReference type="ARBA" id="ARBA00038053"/>
    </source>
</evidence>
<dbReference type="EMBL" id="FOXO01000049">
    <property type="protein sequence ID" value="SFQ44873.1"/>
    <property type="molecule type" value="Genomic_DNA"/>
</dbReference>
<dbReference type="GO" id="GO:0051301">
    <property type="term" value="P:cell division"/>
    <property type="evidence" value="ECO:0007669"/>
    <property type="project" value="UniProtKB-KW"/>
</dbReference>
<comment type="similarity">
    <text evidence="11">Belongs to the SEDS family. FtsW subfamily.</text>
</comment>
<evidence type="ECO:0000256" key="1">
    <source>
        <dbReference type="ARBA" id="ARBA00004141"/>
    </source>
</evidence>
<keyword evidence="2" id="KW-0328">Glycosyltransferase</keyword>
<keyword evidence="4 17" id="KW-0812">Transmembrane</keyword>
<evidence type="ECO:0000313" key="18">
    <source>
        <dbReference type="EMBL" id="SFQ44873.1"/>
    </source>
</evidence>
<dbReference type="GO" id="GO:0032153">
    <property type="term" value="C:cell division site"/>
    <property type="evidence" value="ECO:0007669"/>
    <property type="project" value="TreeGrafter"/>
</dbReference>
<dbReference type="GO" id="GO:0009252">
    <property type="term" value="P:peptidoglycan biosynthetic process"/>
    <property type="evidence" value="ECO:0007669"/>
    <property type="project" value="UniProtKB-KW"/>
</dbReference>
<dbReference type="GO" id="GO:0008955">
    <property type="term" value="F:peptidoglycan glycosyltransferase activity"/>
    <property type="evidence" value="ECO:0007669"/>
    <property type="project" value="UniProtKB-EC"/>
</dbReference>
<comment type="function">
    <text evidence="16">Peptidoglycan polymerase that is essential for cell division.</text>
</comment>
<accession>A0A1I5YKZ1</accession>
<evidence type="ECO:0000256" key="6">
    <source>
        <dbReference type="ARBA" id="ARBA00022984"/>
    </source>
</evidence>
<keyword evidence="6" id="KW-0573">Peptidoglycan synthesis</keyword>
<keyword evidence="18" id="KW-0131">Cell cycle</keyword>
<evidence type="ECO:0000256" key="10">
    <source>
        <dbReference type="ARBA" id="ARBA00033270"/>
    </source>
</evidence>
<sequence length="453" mass="49802">MEEYIRKLLEQVRFKKAHKSIEGEIRSHIEDQINDNMSEGMDREEAEKAAVADMGDPVEVGISMDRIHRPRIAWSVVAIAVLIGIASSVVHELMVLDASAHDASISVIGSHVFYTNVLAGLIAMIIIYMIDYTVIAKYAKPIALAMLAILLLGSLGLTINGMHMYLTLGPVRFLTSAFMLLYVPLYGAIVYKYRGGSARAFFKALIWMIIPAVFVLKWPRFMTALVLVMTMAVQLSIAVAKGWFKVPKKITIAALWASITVLPLAILALLYRTGSLANYQMERIRAFLYLDNDAAFLTRTVRSFNEVNMVGDSGKELLGALPNPNSDFLLLYLANKYGLVIVLVVVAAVAAMIVTGCIASAKSKNQLGLVMGVGCMNVLLANLIINVFQNMGVVPYADSFMPFFSAGGSNVVLAYIFLGIILSIYKYKDAYPQHMDIGIRGILKLGNIEIMKN</sequence>
<evidence type="ECO:0000256" key="16">
    <source>
        <dbReference type="ARBA" id="ARBA00049966"/>
    </source>
</evidence>
<dbReference type="Pfam" id="PF01098">
    <property type="entry name" value="FTSW_RODA_SPOVE"/>
    <property type="match status" value="1"/>
</dbReference>
<evidence type="ECO:0000256" key="4">
    <source>
        <dbReference type="ARBA" id="ARBA00022692"/>
    </source>
</evidence>
<feature type="transmembrane region" description="Helical" evidence="17">
    <location>
        <begin position="142"/>
        <end position="165"/>
    </location>
</feature>
<evidence type="ECO:0000256" key="3">
    <source>
        <dbReference type="ARBA" id="ARBA00022679"/>
    </source>
</evidence>
<dbReference type="PANTHER" id="PTHR30474">
    <property type="entry name" value="CELL CYCLE PROTEIN"/>
    <property type="match status" value="1"/>
</dbReference>
<dbReference type="EC" id="2.4.99.28" evidence="14"/>
<evidence type="ECO:0000256" key="14">
    <source>
        <dbReference type="ARBA" id="ARBA00044770"/>
    </source>
</evidence>
<reference evidence="19" key="1">
    <citation type="submission" date="2016-10" db="EMBL/GenBank/DDBJ databases">
        <authorList>
            <person name="Varghese N."/>
            <person name="Submissions S."/>
        </authorList>
    </citation>
    <scope>NUCLEOTIDE SEQUENCE [LARGE SCALE GENOMIC DNA]</scope>
    <source>
        <strain evidence="19">P18</strain>
    </source>
</reference>
<keyword evidence="19" id="KW-1185">Reference proteome</keyword>
<dbReference type="Proteomes" id="UP000182624">
    <property type="component" value="Unassembled WGS sequence"/>
</dbReference>
<organism evidence="18 19">
    <name type="scientific">Butyrivibrio proteoclasticus</name>
    <dbReference type="NCBI Taxonomy" id="43305"/>
    <lineage>
        <taxon>Bacteria</taxon>
        <taxon>Bacillati</taxon>
        <taxon>Bacillota</taxon>
        <taxon>Clostridia</taxon>
        <taxon>Lachnospirales</taxon>
        <taxon>Lachnospiraceae</taxon>
        <taxon>Butyrivibrio</taxon>
    </lineage>
</organism>
<feature type="transmembrane region" description="Helical" evidence="17">
    <location>
        <begin position="72"/>
        <end position="91"/>
    </location>
</feature>
<feature type="transmembrane region" description="Helical" evidence="17">
    <location>
        <begin position="367"/>
        <end position="388"/>
    </location>
</feature>
<proteinExistence type="inferred from homology"/>
<dbReference type="GO" id="GO:0015648">
    <property type="term" value="F:lipid-linked peptidoglycan transporter activity"/>
    <property type="evidence" value="ECO:0007669"/>
    <property type="project" value="TreeGrafter"/>
</dbReference>
<evidence type="ECO:0000256" key="7">
    <source>
        <dbReference type="ARBA" id="ARBA00022989"/>
    </source>
</evidence>
<evidence type="ECO:0000256" key="17">
    <source>
        <dbReference type="SAM" id="Phobius"/>
    </source>
</evidence>
<evidence type="ECO:0000313" key="19">
    <source>
        <dbReference type="Proteomes" id="UP000182624"/>
    </source>
</evidence>
<keyword evidence="7 17" id="KW-1133">Transmembrane helix</keyword>
<dbReference type="GO" id="GO:0008360">
    <property type="term" value="P:regulation of cell shape"/>
    <property type="evidence" value="ECO:0007669"/>
    <property type="project" value="UniProtKB-KW"/>
</dbReference>
<protein>
    <recommendedName>
        <fullName evidence="12">Probable peptidoglycan glycosyltransferase FtsW</fullName>
        <ecNumber evidence="14">2.4.99.28</ecNumber>
    </recommendedName>
    <alternativeName>
        <fullName evidence="13">Cell division protein FtsW</fullName>
    </alternativeName>
    <alternativeName>
        <fullName evidence="10">Cell wall polymerase</fullName>
    </alternativeName>
    <alternativeName>
        <fullName evidence="9">Peptidoglycan polymerase</fullName>
    </alternativeName>
</protein>
<keyword evidence="3" id="KW-0808">Transferase</keyword>
<evidence type="ECO:0000256" key="13">
    <source>
        <dbReference type="ARBA" id="ARBA00041418"/>
    </source>
</evidence>
<dbReference type="AlphaFoldDB" id="A0A1I5YKZ1"/>
<feature type="transmembrane region" description="Helical" evidence="17">
    <location>
        <begin position="111"/>
        <end position="130"/>
    </location>
</feature>
<dbReference type="InterPro" id="IPR047928">
    <property type="entry name" value="Perm_prefix_1"/>
</dbReference>
<keyword evidence="8 17" id="KW-0472">Membrane</keyword>
<comment type="subcellular location">
    <subcellularLocation>
        <location evidence="1">Membrane</location>
        <topology evidence="1">Multi-pass membrane protein</topology>
    </subcellularLocation>
</comment>
<dbReference type="NCBIfam" id="NF038403">
    <property type="entry name" value="perm_prefix_1"/>
    <property type="match status" value="1"/>
</dbReference>
<feature type="transmembrane region" description="Helical" evidence="17">
    <location>
        <begin position="400"/>
        <end position="425"/>
    </location>
</feature>
<feature type="transmembrane region" description="Helical" evidence="17">
    <location>
        <begin position="337"/>
        <end position="360"/>
    </location>
</feature>
<feature type="transmembrane region" description="Helical" evidence="17">
    <location>
        <begin position="224"/>
        <end position="244"/>
    </location>
</feature>
<evidence type="ECO:0000256" key="8">
    <source>
        <dbReference type="ARBA" id="ARBA00023136"/>
    </source>
</evidence>
<name>A0A1I5YKZ1_9FIRM</name>
<evidence type="ECO:0000256" key="5">
    <source>
        <dbReference type="ARBA" id="ARBA00022960"/>
    </source>
</evidence>
<dbReference type="RefSeq" id="WP_074891993.1">
    <property type="nucleotide sequence ID" value="NZ_FOXO01000049.1"/>
</dbReference>
<evidence type="ECO:0000256" key="9">
    <source>
        <dbReference type="ARBA" id="ARBA00032370"/>
    </source>
</evidence>
<comment type="catalytic activity">
    <reaction evidence="15">
        <text>[GlcNAc-(1-&gt;4)-Mur2Ac(oyl-L-Ala-gamma-D-Glu-L-Lys-D-Ala-D-Ala)](n)-di-trans,octa-cis-undecaprenyl diphosphate + beta-D-GlcNAc-(1-&gt;4)-Mur2Ac(oyl-L-Ala-gamma-D-Glu-L-Lys-D-Ala-D-Ala)-di-trans,octa-cis-undecaprenyl diphosphate = [GlcNAc-(1-&gt;4)-Mur2Ac(oyl-L-Ala-gamma-D-Glu-L-Lys-D-Ala-D-Ala)](n+1)-di-trans,octa-cis-undecaprenyl diphosphate + di-trans,octa-cis-undecaprenyl diphosphate + H(+)</text>
        <dbReference type="Rhea" id="RHEA:23708"/>
        <dbReference type="Rhea" id="RHEA-COMP:9602"/>
        <dbReference type="Rhea" id="RHEA-COMP:9603"/>
        <dbReference type="ChEBI" id="CHEBI:15378"/>
        <dbReference type="ChEBI" id="CHEBI:58405"/>
        <dbReference type="ChEBI" id="CHEBI:60033"/>
        <dbReference type="ChEBI" id="CHEBI:78435"/>
        <dbReference type="EC" id="2.4.99.28"/>
    </reaction>
</comment>
<gene>
    <name evidence="18" type="ORF">SAMN04487928_1499</name>
</gene>
<evidence type="ECO:0000256" key="2">
    <source>
        <dbReference type="ARBA" id="ARBA00022676"/>
    </source>
</evidence>